<feature type="non-terminal residue" evidence="1">
    <location>
        <position position="1"/>
    </location>
</feature>
<evidence type="ECO:0000313" key="1">
    <source>
        <dbReference type="EMBL" id="MBO8414450.1"/>
    </source>
</evidence>
<reference evidence="1" key="1">
    <citation type="submission" date="2020-10" db="EMBL/GenBank/DDBJ databases">
        <authorList>
            <person name="Gilroy R."/>
        </authorList>
    </citation>
    <scope>NUCLEOTIDE SEQUENCE</scope>
    <source>
        <strain evidence="1">1748</strain>
    </source>
</reference>
<dbReference type="AlphaFoldDB" id="A0A9D9D9K7"/>
<protein>
    <submittedName>
        <fullName evidence="1">Uncharacterized protein</fullName>
    </submittedName>
</protein>
<evidence type="ECO:0000313" key="2">
    <source>
        <dbReference type="Proteomes" id="UP000823629"/>
    </source>
</evidence>
<sequence length="552" mass="64181">IVVVIIVTCVSLFVNRKSKLHTVKITIDLDGGKYNDDSKNLVLEAKVGAALNLAVIQPNKEGYEFNGFNFYKADINHELTKEGQSEILSSDEIMDGSPKDVIKVPPYDLYLVAKYSPSNSLRFKGLKEDTYFSSFLTFEDLISEVKHLNEDKENYPVPIKIKKHSDHLDKVFIFKDNTIFAILQNYHGISKVYLRTHAKDVKPLLLNDFYQEEDINDSCNWYSFVVIYNTKMSRFINHIKQAYDEADVLLLTSKTEFNLIINSLSRFADPILDRALLLVKRHLEEGEEKEEQAKEEVKVETPVLEVEKVEEKPVEEKKETKTLSEIDLDLNIKSTRAEDNPSDYEIEGPKEEVKESVTKVEVAEEVPEEAEEIQTDGIDEIEHIVDRELTEEELMDNILSTRADIEEDDIDFTSLTEDEKKEIKIKKSPLRYNRKKLINLIMSHAPDYVVLRKKEQLNQPYSLKVDNRSYAMIYENRFGLLRCVVKLENNYANIIAKRHINFHKAKFPIGANWFEFYFDNSFTSKSEVLDIFTQSRLFVRKQKADKTRKEKK</sequence>
<dbReference type="EMBL" id="JADING010000089">
    <property type="protein sequence ID" value="MBO8414450.1"/>
    <property type="molecule type" value="Genomic_DNA"/>
</dbReference>
<gene>
    <name evidence="1" type="ORF">IAC78_03140</name>
</gene>
<organism evidence="1 2">
    <name type="scientific">Candidatus Scatoplasma merdavium</name>
    <dbReference type="NCBI Taxonomy" id="2840932"/>
    <lineage>
        <taxon>Bacteria</taxon>
        <taxon>Bacillati</taxon>
        <taxon>Bacillota</taxon>
        <taxon>Bacilli</taxon>
        <taxon>Bacillales</taxon>
        <taxon>Candidatus Scatoplasma</taxon>
    </lineage>
</organism>
<name>A0A9D9D9K7_9BACL</name>
<accession>A0A9D9D9K7</accession>
<proteinExistence type="predicted"/>
<reference evidence="1" key="2">
    <citation type="journal article" date="2021" name="PeerJ">
        <title>Extensive microbial diversity within the chicken gut microbiome revealed by metagenomics and culture.</title>
        <authorList>
            <person name="Gilroy R."/>
            <person name="Ravi A."/>
            <person name="Getino M."/>
            <person name="Pursley I."/>
            <person name="Horton D.L."/>
            <person name="Alikhan N.F."/>
            <person name="Baker D."/>
            <person name="Gharbi K."/>
            <person name="Hall N."/>
            <person name="Watson M."/>
            <person name="Adriaenssens E.M."/>
            <person name="Foster-Nyarko E."/>
            <person name="Jarju S."/>
            <person name="Secka A."/>
            <person name="Antonio M."/>
            <person name="Oren A."/>
            <person name="Chaudhuri R.R."/>
            <person name="La Ragione R."/>
            <person name="Hildebrand F."/>
            <person name="Pallen M.J."/>
        </authorList>
    </citation>
    <scope>NUCLEOTIDE SEQUENCE</scope>
    <source>
        <strain evidence="1">1748</strain>
    </source>
</reference>
<dbReference type="Proteomes" id="UP000823629">
    <property type="component" value="Unassembled WGS sequence"/>
</dbReference>
<comment type="caution">
    <text evidence="1">The sequence shown here is derived from an EMBL/GenBank/DDBJ whole genome shotgun (WGS) entry which is preliminary data.</text>
</comment>